<sequence>MVFLTECKASYRLVHIGPTADSRLKKKKGKEVPGRLPLLRVAHEPLPPAGRPRDAVALAARRRLS</sequence>
<gene>
    <name evidence="1" type="ORF">B296_00056309</name>
</gene>
<name>A0A426XVS2_ENSVE</name>
<dbReference type="Proteomes" id="UP000287651">
    <property type="component" value="Unassembled WGS sequence"/>
</dbReference>
<evidence type="ECO:0000313" key="1">
    <source>
        <dbReference type="EMBL" id="RRT43595.1"/>
    </source>
</evidence>
<evidence type="ECO:0000313" key="2">
    <source>
        <dbReference type="Proteomes" id="UP000287651"/>
    </source>
</evidence>
<reference evidence="1 2" key="1">
    <citation type="journal article" date="2014" name="Agronomy (Basel)">
        <title>A Draft Genome Sequence for Ensete ventricosum, the Drought-Tolerant Tree Against Hunger.</title>
        <authorList>
            <person name="Harrison J."/>
            <person name="Moore K.A."/>
            <person name="Paszkiewicz K."/>
            <person name="Jones T."/>
            <person name="Grant M."/>
            <person name="Ambacheew D."/>
            <person name="Muzemil S."/>
            <person name="Studholme D.J."/>
        </authorList>
    </citation>
    <scope>NUCLEOTIDE SEQUENCE [LARGE SCALE GENOMIC DNA]</scope>
</reference>
<dbReference type="AlphaFoldDB" id="A0A426XVS2"/>
<accession>A0A426XVS2</accession>
<organism evidence="1 2">
    <name type="scientific">Ensete ventricosum</name>
    <name type="common">Abyssinian banana</name>
    <name type="synonym">Musa ensete</name>
    <dbReference type="NCBI Taxonomy" id="4639"/>
    <lineage>
        <taxon>Eukaryota</taxon>
        <taxon>Viridiplantae</taxon>
        <taxon>Streptophyta</taxon>
        <taxon>Embryophyta</taxon>
        <taxon>Tracheophyta</taxon>
        <taxon>Spermatophyta</taxon>
        <taxon>Magnoliopsida</taxon>
        <taxon>Liliopsida</taxon>
        <taxon>Zingiberales</taxon>
        <taxon>Musaceae</taxon>
        <taxon>Ensete</taxon>
    </lineage>
</organism>
<proteinExistence type="predicted"/>
<protein>
    <submittedName>
        <fullName evidence="1">Uncharacterized protein</fullName>
    </submittedName>
</protein>
<comment type="caution">
    <text evidence="1">The sequence shown here is derived from an EMBL/GenBank/DDBJ whole genome shotgun (WGS) entry which is preliminary data.</text>
</comment>
<feature type="non-terminal residue" evidence="1">
    <location>
        <position position="65"/>
    </location>
</feature>
<dbReference type="EMBL" id="AMZH03017035">
    <property type="protein sequence ID" value="RRT43595.1"/>
    <property type="molecule type" value="Genomic_DNA"/>
</dbReference>